<dbReference type="AlphaFoldDB" id="A0A426XDF4"/>
<proteinExistence type="predicted"/>
<evidence type="ECO:0000313" key="2">
    <source>
        <dbReference type="Proteomes" id="UP000287651"/>
    </source>
</evidence>
<gene>
    <name evidence="1" type="ORF">B296_00054438</name>
</gene>
<comment type="caution">
    <text evidence="1">The sequence shown here is derived from an EMBL/GenBank/DDBJ whole genome shotgun (WGS) entry which is preliminary data.</text>
</comment>
<sequence length="77" mass="9152">MRVYIGFDSNSFLKQVQKDYRLPPGDLPDVQRFKEVLSNYSIDRFQKLKPKLIQAVDDMLAFDIPELLRKFRNPYGQ</sequence>
<evidence type="ECO:0000313" key="1">
    <source>
        <dbReference type="EMBL" id="RRT37480.1"/>
    </source>
</evidence>
<dbReference type="Gene3D" id="1.10.268.20">
    <property type="match status" value="1"/>
</dbReference>
<accession>A0A426XDF4</accession>
<protein>
    <submittedName>
        <fullName evidence="1">Uncharacterized protein</fullName>
    </submittedName>
</protein>
<reference evidence="1 2" key="1">
    <citation type="journal article" date="2014" name="Agronomy (Basel)">
        <title>A Draft Genome Sequence for Ensete ventricosum, the Drought-Tolerant Tree Against Hunger.</title>
        <authorList>
            <person name="Harrison J."/>
            <person name="Moore K.A."/>
            <person name="Paszkiewicz K."/>
            <person name="Jones T."/>
            <person name="Grant M."/>
            <person name="Ambacheew D."/>
            <person name="Muzemil S."/>
            <person name="Studholme D.J."/>
        </authorList>
    </citation>
    <scope>NUCLEOTIDE SEQUENCE [LARGE SCALE GENOMIC DNA]</scope>
</reference>
<name>A0A426XDF4_ENSVE</name>
<dbReference type="EMBL" id="AMZH03022246">
    <property type="protein sequence ID" value="RRT37480.1"/>
    <property type="molecule type" value="Genomic_DNA"/>
</dbReference>
<dbReference type="Proteomes" id="UP000287651">
    <property type="component" value="Unassembled WGS sequence"/>
</dbReference>
<organism evidence="1 2">
    <name type="scientific">Ensete ventricosum</name>
    <name type="common">Abyssinian banana</name>
    <name type="synonym">Musa ensete</name>
    <dbReference type="NCBI Taxonomy" id="4639"/>
    <lineage>
        <taxon>Eukaryota</taxon>
        <taxon>Viridiplantae</taxon>
        <taxon>Streptophyta</taxon>
        <taxon>Embryophyta</taxon>
        <taxon>Tracheophyta</taxon>
        <taxon>Spermatophyta</taxon>
        <taxon>Magnoliopsida</taxon>
        <taxon>Liliopsida</taxon>
        <taxon>Zingiberales</taxon>
        <taxon>Musaceae</taxon>
        <taxon>Ensete</taxon>
    </lineage>
</organism>
<dbReference type="InterPro" id="IPR040990">
    <property type="entry name" value="DUF5600"/>
</dbReference>
<dbReference type="Pfam" id="PF18150">
    <property type="entry name" value="DUF5600"/>
    <property type="match status" value="1"/>
</dbReference>